<keyword evidence="4" id="KW-1185">Reference proteome</keyword>
<evidence type="ECO:0000313" key="4">
    <source>
        <dbReference type="Proteomes" id="UP001382455"/>
    </source>
</evidence>
<dbReference type="SUPFAM" id="SSF46565">
    <property type="entry name" value="Chaperone J-domain"/>
    <property type="match status" value="1"/>
</dbReference>
<sequence>MNSNFEALSLTLQQAILATLLQYPNCKLNALFNQLKQQKLLHTLDSNPEQNLFKQNFLVMNALFNLQHDAKELGYSLIIESINIRLVKYQENQVTSHNPALSEYYLNFNNIAISNDEINQLLDNFWQYYAEHSTITSDNLTTAFNTLGLARDANLKQVKRAWYKIALASHPDREDNQHTSDYITANHAYQLLVKHFTQSK</sequence>
<dbReference type="PROSITE" id="PS50076">
    <property type="entry name" value="DNAJ_2"/>
    <property type="match status" value="1"/>
</dbReference>
<dbReference type="InterPro" id="IPR001623">
    <property type="entry name" value="DnaJ_domain"/>
</dbReference>
<feature type="domain" description="J" evidence="2">
    <location>
        <begin position="142"/>
        <end position="200"/>
    </location>
</feature>
<dbReference type="InterPro" id="IPR036869">
    <property type="entry name" value="J_dom_sf"/>
</dbReference>
<dbReference type="RefSeq" id="WP_336434301.1">
    <property type="nucleotide sequence ID" value="NZ_JBAWKS010000001.1"/>
</dbReference>
<name>A0ABU8EMT4_9GAMM</name>
<evidence type="ECO:0000259" key="2">
    <source>
        <dbReference type="PROSITE" id="PS50076"/>
    </source>
</evidence>
<dbReference type="Pfam" id="PF12339">
    <property type="entry name" value="DNAJ_related"/>
    <property type="match status" value="1"/>
</dbReference>
<organism evidence="3 4">
    <name type="scientific">Pseudoalteromonas spongiae</name>
    <dbReference type="NCBI Taxonomy" id="298657"/>
    <lineage>
        <taxon>Bacteria</taxon>
        <taxon>Pseudomonadati</taxon>
        <taxon>Pseudomonadota</taxon>
        <taxon>Gammaproteobacteria</taxon>
        <taxon>Alteromonadales</taxon>
        <taxon>Pseudoalteromonadaceae</taxon>
        <taxon>Pseudoalteromonas</taxon>
    </lineage>
</organism>
<protein>
    <submittedName>
        <fullName evidence="3">DNA-J related domain-containing protein</fullName>
    </submittedName>
</protein>
<reference evidence="3 4" key="1">
    <citation type="submission" date="2023-12" db="EMBL/GenBank/DDBJ databases">
        <title>Friends and Foes: Symbiotic and Algicidal bacterial influence on Karenia brevis blooms.</title>
        <authorList>
            <person name="Fei C."/>
            <person name="Mohamed A.R."/>
            <person name="Booker A."/>
            <person name="Arshad M."/>
            <person name="Klass S."/>
            <person name="Ahn S."/>
            <person name="Gilbert P.M."/>
            <person name="Heil C.A."/>
            <person name="Martinez J.M."/>
            <person name="Amin S.A."/>
        </authorList>
    </citation>
    <scope>NUCLEOTIDE SEQUENCE [LARGE SCALE GENOMIC DNA]</scope>
    <source>
        <strain evidence="3 4">CE15</strain>
    </source>
</reference>
<dbReference type="EMBL" id="JBAWKS010000001">
    <property type="protein sequence ID" value="MEI4548282.1"/>
    <property type="molecule type" value="Genomic_DNA"/>
</dbReference>
<comment type="caution">
    <text evidence="3">The sequence shown here is derived from an EMBL/GenBank/DDBJ whole genome shotgun (WGS) entry which is preliminary data.</text>
</comment>
<dbReference type="Gene3D" id="1.10.287.110">
    <property type="entry name" value="DnaJ domain"/>
    <property type="match status" value="1"/>
</dbReference>
<evidence type="ECO:0000313" key="3">
    <source>
        <dbReference type="EMBL" id="MEI4548282.1"/>
    </source>
</evidence>
<dbReference type="CDD" id="cd06257">
    <property type="entry name" value="DnaJ"/>
    <property type="match status" value="1"/>
</dbReference>
<proteinExistence type="predicted"/>
<gene>
    <name evidence="3" type="ORF">WAE96_00985</name>
</gene>
<dbReference type="InterPro" id="IPR021059">
    <property type="entry name" value="DnaJ-related_N"/>
</dbReference>
<dbReference type="Pfam" id="PF00226">
    <property type="entry name" value="DnaJ"/>
    <property type="match status" value="1"/>
</dbReference>
<accession>A0ABU8EMT4</accession>
<keyword evidence="1" id="KW-0143">Chaperone</keyword>
<dbReference type="Proteomes" id="UP001382455">
    <property type="component" value="Unassembled WGS sequence"/>
</dbReference>
<evidence type="ECO:0000256" key="1">
    <source>
        <dbReference type="ARBA" id="ARBA00023186"/>
    </source>
</evidence>
<dbReference type="SMART" id="SM00271">
    <property type="entry name" value="DnaJ"/>
    <property type="match status" value="1"/>
</dbReference>